<dbReference type="Pfam" id="PF17131">
    <property type="entry name" value="LolA_like"/>
    <property type="match status" value="1"/>
</dbReference>
<evidence type="ECO:0000313" key="2">
    <source>
        <dbReference type="EMBL" id="SVA91081.1"/>
    </source>
</evidence>
<evidence type="ECO:0000259" key="1">
    <source>
        <dbReference type="Pfam" id="PF17131"/>
    </source>
</evidence>
<dbReference type="AlphaFoldDB" id="A0A381ZQ22"/>
<dbReference type="InterPro" id="IPR033399">
    <property type="entry name" value="TP_0789-like"/>
</dbReference>
<dbReference type="CDD" id="cd16329">
    <property type="entry name" value="LolA_like"/>
    <property type="match status" value="1"/>
</dbReference>
<reference evidence="2" key="1">
    <citation type="submission" date="2018-05" db="EMBL/GenBank/DDBJ databases">
        <authorList>
            <person name="Lanie J.A."/>
            <person name="Ng W.-L."/>
            <person name="Kazmierczak K.M."/>
            <person name="Andrzejewski T.M."/>
            <person name="Davidsen T.M."/>
            <person name="Wayne K.J."/>
            <person name="Tettelin H."/>
            <person name="Glass J.I."/>
            <person name="Rusch D."/>
            <person name="Podicherti R."/>
            <person name="Tsui H.-C.T."/>
            <person name="Winkler M.E."/>
        </authorList>
    </citation>
    <scope>NUCLEOTIDE SEQUENCE</scope>
</reference>
<gene>
    <name evidence="2" type="ORF">METZ01_LOCUS143935</name>
</gene>
<feature type="domain" description="Uncharacterized protein TP-0789" evidence="1">
    <location>
        <begin position="87"/>
        <end position="272"/>
    </location>
</feature>
<proteinExistence type="predicted"/>
<name>A0A381ZQ22_9ZZZZ</name>
<organism evidence="2">
    <name type="scientific">marine metagenome</name>
    <dbReference type="NCBI Taxonomy" id="408172"/>
    <lineage>
        <taxon>unclassified sequences</taxon>
        <taxon>metagenomes</taxon>
        <taxon>ecological metagenomes</taxon>
    </lineage>
</organism>
<protein>
    <recommendedName>
        <fullName evidence="1">Uncharacterized protein TP-0789 domain-containing protein</fullName>
    </recommendedName>
</protein>
<dbReference type="Gene3D" id="2.50.20.10">
    <property type="entry name" value="Lipoprotein localisation LolA/LolB/LppX"/>
    <property type="match status" value="1"/>
</dbReference>
<sequence length="274" mass="32235">MCNLVRPSIKTLGFFLLLMFPFSLNAQTDTTDLKTGTERNQTKDIKAIVNRFDQLYRGQTSYAKMEMQIATPHWERTLGLEVWAEGMDKTFILITSPKKEKGIATLRIKNEMWNYLPKTNKVMKIPPSMMMGSWMGSDFTNDDLVKESSMIDDYDYQFLSADEAKIETDHDTFLYIQLTPKSDSPIVWGKIVVAVEEDDFIPVWQRFYDEKDRLMRILNFKDIKQFGNRRIPSVMEMIPQKKAKYKTAVRFLKADFDFPVNKKTFTLRNLRQRR</sequence>
<dbReference type="EMBL" id="UINC01022118">
    <property type="protein sequence ID" value="SVA91081.1"/>
    <property type="molecule type" value="Genomic_DNA"/>
</dbReference>
<accession>A0A381ZQ22</accession>